<accession>A0A3P7NM88</accession>
<dbReference type="InterPro" id="IPR007651">
    <property type="entry name" value="Lipin_N"/>
</dbReference>
<evidence type="ECO:0000313" key="2">
    <source>
        <dbReference type="EMBL" id="VDN41660.1"/>
    </source>
</evidence>
<dbReference type="AlphaFoldDB" id="A0A3P7NM88"/>
<dbReference type="PANTHER" id="PTHR12181:SF12">
    <property type="entry name" value="PHOSPHATIDATE PHOSPHATASE"/>
    <property type="match status" value="1"/>
</dbReference>
<evidence type="ECO:0000313" key="3">
    <source>
        <dbReference type="Proteomes" id="UP000281553"/>
    </source>
</evidence>
<keyword evidence="3" id="KW-1185">Reference proteome</keyword>
<dbReference type="InterPro" id="IPR026058">
    <property type="entry name" value="LIPIN"/>
</dbReference>
<dbReference type="Pfam" id="PF04571">
    <property type="entry name" value="Lipin_N"/>
    <property type="match status" value="1"/>
</dbReference>
<feature type="domain" description="Lipin N-terminal" evidence="1">
    <location>
        <begin position="1"/>
        <end position="62"/>
    </location>
</feature>
<dbReference type="Proteomes" id="UP000281553">
    <property type="component" value="Unassembled WGS sequence"/>
</dbReference>
<protein>
    <recommendedName>
        <fullName evidence="1">Lipin N-terminal domain-containing protein</fullName>
    </recommendedName>
</protein>
<dbReference type="OrthoDB" id="4567at2759"/>
<reference evidence="2 3" key="1">
    <citation type="submission" date="2018-11" db="EMBL/GenBank/DDBJ databases">
        <authorList>
            <consortium name="Pathogen Informatics"/>
        </authorList>
    </citation>
    <scope>NUCLEOTIDE SEQUENCE [LARGE SCALE GENOMIC DNA]</scope>
</reference>
<sequence>MQYIGKLFSTARQYYSDINRATLNGAIDVIVIQHPDGEWNSSPFYVQFGKTGILRPSENEVRQ</sequence>
<organism evidence="2 3">
    <name type="scientific">Dibothriocephalus latus</name>
    <name type="common">Fish tapeworm</name>
    <name type="synonym">Diphyllobothrium latum</name>
    <dbReference type="NCBI Taxonomy" id="60516"/>
    <lineage>
        <taxon>Eukaryota</taxon>
        <taxon>Metazoa</taxon>
        <taxon>Spiralia</taxon>
        <taxon>Lophotrochozoa</taxon>
        <taxon>Platyhelminthes</taxon>
        <taxon>Cestoda</taxon>
        <taxon>Eucestoda</taxon>
        <taxon>Diphyllobothriidea</taxon>
        <taxon>Diphyllobothriidae</taxon>
        <taxon>Dibothriocephalus</taxon>
    </lineage>
</organism>
<dbReference type="PANTHER" id="PTHR12181">
    <property type="entry name" value="LIPIN"/>
    <property type="match status" value="1"/>
</dbReference>
<dbReference type="GO" id="GO:0008195">
    <property type="term" value="F:phosphatidate phosphatase activity"/>
    <property type="evidence" value="ECO:0007669"/>
    <property type="project" value="TreeGrafter"/>
</dbReference>
<evidence type="ECO:0000259" key="1">
    <source>
        <dbReference type="Pfam" id="PF04571"/>
    </source>
</evidence>
<dbReference type="GO" id="GO:0005634">
    <property type="term" value="C:nucleus"/>
    <property type="evidence" value="ECO:0007669"/>
    <property type="project" value="TreeGrafter"/>
</dbReference>
<dbReference type="GO" id="GO:0019432">
    <property type="term" value="P:triglyceride biosynthetic process"/>
    <property type="evidence" value="ECO:0007669"/>
    <property type="project" value="TreeGrafter"/>
</dbReference>
<dbReference type="GO" id="GO:0009062">
    <property type="term" value="P:fatty acid catabolic process"/>
    <property type="evidence" value="ECO:0007669"/>
    <property type="project" value="TreeGrafter"/>
</dbReference>
<gene>
    <name evidence="2" type="ORF">DILT_LOCUS18605</name>
</gene>
<dbReference type="EMBL" id="UYRU01102116">
    <property type="protein sequence ID" value="VDN41660.1"/>
    <property type="molecule type" value="Genomic_DNA"/>
</dbReference>
<proteinExistence type="predicted"/>
<name>A0A3P7NM88_DIBLA</name>